<protein>
    <submittedName>
        <fullName evidence="3">ComF family protein</fullName>
    </submittedName>
</protein>
<organism evidence="3 4">
    <name type="scientific">Tenacibaculum gallaicum</name>
    <dbReference type="NCBI Taxonomy" id="561505"/>
    <lineage>
        <taxon>Bacteria</taxon>
        <taxon>Pseudomonadati</taxon>
        <taxon>Bacteroidota</taxon>
        <taxon>Flavobacteriia</taxon>
        <taxon>Flavobacteriales</taxon>
        <taxon>Flavobacteriaceae</taxon>
        <taxon>Tenacibaculum</taxon>
    </lineage>
</organism>
<feature type="domain" description="Phosphoribosyltransferase" evidence="2">
    <location>
        <begin position="170"/>
        <end position="225"/>
    </location>
</feature>
<comment type="caution">
    <text evidence="3">The sequence shown here is derived from an EMBL/GenBank/DDBJ whole genome shotgun (WGS) entry which is preliminary data.</text>
</comment>
<dbReference type="EMBL" id="QUNS01000001">
    <property type="protein sequence ID" value="REH56180.1"/>
    <property type="molecule type" value="Genomic_DNA"/>
</dbReference>
<comment type="similarity">
    <text evidence="1">Belongs to the ComF/GntX family.</text>
</comment>
<dbReference type="AlphaFoldDB" id="A0A3E0IBR2"/>
<accession>A0A3E0IBR2</accession>
<dbReference type="Proteomes" id="UP000256884">
    <property type="component" value="Unassembled WGS sequence"/>
</dbReference>
<evidence type="ECO:0000313" key="3">
    <source>
        <dbReference type="EMBL" id="REH56180.1"/>
    </source>
</evidence>
<dbReference type="InterPro" id="IPR000836">
    <property type="entry name" value="PRTase_dom"/>
</dbReference>
<dbReference type="CDD" id="cd06223">
    <property type="entry name" value="PRTases_typeI"/>
    <property type="match status" value="1"/>
</dbReference>
<evidence type="ECO:0000259" key="2">
    <source>
        <dbReference type="Pfam" id="PF00156"/>
    </source>
</evidence>
<evidence type="ECO:0000313" key="4">
    <source>
        <dbReference type="Proteomes" id="UP000256884"/>
    </source>
</evidence>
<dbReference type="InterPro" id="IPR029057">
    <property type="entry name" value="PRTase-like"/>
</dbReference>
<dbReference type="Pfam" id="PF00156">
    <property type="entry name" value="Pribosyltran"/>
    <property type="match status" value="1"/>
</dbReference>
<dbReference type="PANTHER" id="PTHR47505">
    <property type="entry name" value="DNA UTILIZATION PROTEIN YHGH"/>
    <property type="match status" value="1"/>
</dbReference>
<dbReference type="PANTHER" id="PTHR47505:SF1">
    <property type="entry name" value="DNA UTILIZATION PROTEIN YHGH"/>
    <property type="match status" value="1"/>
</dbReference>
<name>A0A3E0IBR2_9FLAO</name>
<reference evidence="3 4" key="1">
    <citation type="submission" date="2018-08" db="EMBL/GenBank/DDBJ databases">
        <title>Genomic Encyclopedia of Type Strains, Phase IV (KMG-IV): sequencing the most valuable type-strain genomes for metagenomic binning, comparative biology and taxonomic classification.</title>
        <authorList>
            <person name="Goeker M."/>
        </authorList>
    </citation>
    <scope>NUCLEOTIDE SEQUENCE [LARGE SCALE GENOMIC DNA]</scope>
    <source>
        <strain evidence="3 4">DSM 18841</strain>
    </source>
</reference>
<dbReference type="InterPro" id="IPR051910">
    <property type="entry name" value="ComF/GntX_DNA_util-trans"/>
</dbReference>
<gene>
    <name evidence="3" type="ORF">C7448_101215</name>
</gene>
<dbReference type="Gene3D" id="3.40.50.2020">
    <property type="match status" value="1"/>
</dbReference>
<sequence length="230" mass="26754">MRFLKEIFYLFYPNLCVNCEITLLQNEKFLCTICKNDLPIIDDNKHTNVTLMSNFYGKVPVRAIRSFLFYKKKGITQKLIHQLKYKNQPELGIFIADWFGEQLKSSTTFVDVDYIIPVPLHSKKLKKRGYNQVTEFGERLSDILCVQYKPNILIRTSITKTQTLKQRFERFSNGKTKFKILDTTFFENKHVLLIDDVITTGATLEACANELLKTKNITISVATIAYTQKD</sequence>
<proteinExistence type="inferred from homology"/>
<evidence type="ECO:0000256" key="1">
    <source>
        <dbReference type="ARBA" id="ARBA00008007"/>
    </source>
</evidence>
<keyword evidence="4" id="KW-1185">Reference proteome</keyword>
<dbReference type="SUPFAM" id="SSF53271">
    <property type="entry name" value="PRTase-like"/>
    <property type="match status" value="1"/>
</dbReference>
<dbReference type="OrthoDB" id="9779910at2"/>